<keyword evidence="12" id="KW-1185">Reference proteome</keyword>
<comment type="caution">
    <text evidence="11">The sequence shown here is derived from an EMBL/GenBank/DDBJ whole genome shotgun (WGS) entry which is preliminary data.</text>
</comment>
<evidence type="ECO:0000256" key="10">
    <source>
        <dbReference type="HAMAP-Rule" id="MF_00454"/>
    </source>
</evidence>
<evidence type="ECO:0000256" key="9">
    <source>
        <dbReference type="ARBA" id="ARBA00049940"/>
    </source>
</evidence>
<protein>
    <recommendedName>
        <fullName evidence="10">Fluoride-specific ion channel FluC</fullName>
    </recommendedName>
</protein>
<dbReference type="Proteomes" id="UP000789719">
    <property type="component" value="Unassembled WGS sequence"/>
</dbReference>
<feature type="binding site" evidence="10">
    <location>
        <position position="76"/>
    </location>
    <ligand>
        <name>Na(+)</name>
        <dbReference type="ChEBI" id="CHEBI:29101"/>
        <note>structural</note>
    </ligand>
</feature>
<reference evidence="11 12" key="1">
    <citation type="submission" date="2021-11" db="EMBL/GenBank/DDBJ databases">
        <authorList>
            <person name="Depoorter E."/>
        </authorList>
    </citation>
    <scope>NUCLEOTIDE SEQUENCE [LARGE SCALE GENOMIC DNA]</scope>
    <source>
        <strain evidence="11 12">LMG 24286</strain>
    </source>
</reference>
<keyword evidence="10" id="KW-0406">Ion transport</keyword>
<evidence type="ECO:0000256" key="3">
    <source>
        <dbReference type="ARBA" id="ARBA00022692"/>
    </source>
</evidence>
<keyword evidence="5 10" id="KW-0472">Membrane</keyword>
<evidence type="ECO:0000313" key="11">
    <source>
        <dbReference type="EMBL" id="CAH0418715.1"/>
    </source>
</evidence>
<keyword evidence="2 10" id="KW-1003">Cell membrane</keyword>
<keyword evidence="3 10" id="KW-0812">Transmembrane</keyword>
<evidence type="ECO:0000256" key="5">
    <source>
        <dbReference type="ARBA" id="ARBA00023136"/>
    </source>
</evidence>
<organism evidence="11 12">
    <name type="scientific">Periweissella ghanensis</name>
    <dbReference type="NCBI Taxonomy" id="467997"/>
    <lineage>
        <taxon>Bacteria</taxon>
        <taxon>Bacillati</taxon>
        <taxon>Bacillota</taxon>
        <taxon>Bacilli</taxon>
        <taxon>Lactobacillales</taxon>
        <taxon>Lactobacillaceae</taxon>
        <taxon>Periweissella</taxon>
    </lineage>
</organism>
<comment type="similarity">
    <text evidence="7 10">Belongs to the fluoride channel Fluc/FEX (TC 1.A.43) family.</text>
</comment>
<feature type="transmembrane region" description="Helical" evidence="10">
    <location>
        <begin position="31"/>
        <end position="51"/>
    </location>
</feature>
<evidence type="ECO:0000256" key="8">
    <source>
        <dbReference type="ARBA" id="ARBA00035585"/>
    </source>
</evidence>
<evidence type="ECO:0000313" key="12">
    <source>
        <dbReference type="Proteomes" id="UP000789719"/>
    </source>
</evidence>
<dbReference type="Pfam" id="PF02537">
    <property type="entry name" value="CRCB"/>
    <property type="match status" value="1"/>
</dbReference>
<gene>
    <name evidence="11" type="primary">crcB_2</name>
    <name evidence="10" type="synonym">crcB</name>
    <name evidence="10" type="synonym">fluC</name>
    <name evidence="11" type="ORF">WGH24286_01146</name>
</gene>
<keyword evidence="4 10" id="KW-1133">Transmembrane helix</keyword>
<comment type="function">
    <text evidence="9 10">Fluoride-specific ion channel. Important for reducing fluoride concentration in the cell, thus reducing its toxicity.</text>
</comment>
<dbReference type="EMBL" id="CAKKNT010000014">
    <property type="protein sequence ID" value="CAH0418715.1"/>
    <property type="molecule type" value="Genomic_DNA"/>
</dbReference>
<evidence type="ECO:0000256" key="7">
    <source>
        <dbReference type="ARBA" id="ARBA00035120"/>
    </source>
</evidence>
<comment type="catalytic activity">
    <reaction evidence="8">
        <text>fluoride(in) = fluoride(out)</text>
        <dbReference type="Rhea" id="RHEA:76159"/>
        <dbReference type="ChEBI" id="CHEBI:17051"/>
    </reaction>
    <physiologicalReaction direction="left-to-right" evidence="8">
        <dbReference type="Rhea" id="RHEA:76160"/>
    </physiologicalReaction>
</comment>
<name>A0ABM8ZCU9_9LACO</name>
<proteinExistence type="inferred from homology"/>
<sequence length="123" mass="13008">MNKKIIAVLIGGFIGGGLREALELALHSSAFPWATLVINLTGTFMLSFLNYKISTRWALSPAIATGLTTGIVGSYTTYSTLILENNQLLLNNHLGLAVVYLVVSFGGGLIAAQLGMRMGGKHA</sequence>
<evidence type="ECO:0000256" key="1">
    <source>
        <dbReference type="ARBA" id="ARBA00004651"/>
    </source>
</evidence>
<comment type="activity regulation">
    <text evidence="10">Na(+) is not transported, but it plays an essential structural role and its presence is essential for fluoride channel function.</text>
</comment>
<comment type="subcellular location">
    <subcellularLocation>
        <location evidence="1 10">Cell membrane</location>
        <topology evidence="1 10">Multi-pass membrane protein</topology>
    </subcellularLocation>
</comment>
<accession>A0ABM8ZCU9</accession>
<evidence type="ECO:0000256" key="6">
    <source>
        <dbReference type="ARBA" id="ARBA00023303"/>
    </source>
</evidence>
<evidence type="ECO:0000256" key="4">
    <source>
        <dbReference type="ARBA" id="ARBA00022989"/>
    </source>
</evidence>
<dbReference type="PANTHER" id="PTHR28259">
    <property type="entry name" value="FLUORIDE EXPORT PROTEIN 1-RELATED"/>
    <property type="match status" value="1"/>
</dbReference>
<dbReference type="RefSeq" id="WP_230098797.1">
    <property type="nucleotide sequence ID" value="NZ_CAKKNT010000014.1"/>
</dbReference>
<dbReference type="PANTHER" id="PTHR28259:SF1">
    <property type="entry name" value="FLUORIDE EXPORT PROTEIN 1-RELATED"/>
    <property type="match status" value="1"/>
</dbReference>
<feature type="binding site" evidence="10">
    <location>
        <position position="73"/>
    </location>
    <ligand>
        <name>Na(+)</name>
        <dbReference type="ChEBI" id="CHEBI:29101"/>
        <note>structural</note>
    </ligand>
</feature>
<keyword evidence="10" id="KW-0479">Metal-binding</keyword>
<dbReference type="HAMAP" id="MF_00454">
    <property type="entry name" value="FluC"/>
    <property type="match status" value="1"/>
</dbReference>
<keyword evidence="10" id="KW-0813">Transport</keyword>
<keyword evidence="6 10" id="KW-0407">Ion channel</keyword>
<feature type="transmembrane region" description="Helical" evidence="10">
    <location>
        <begin position="98"/>
        <end position="116"/>
    </location>
</feature>
<feature type="transmembrane region" description="Helical" evidence="10">
    <location>
        <begin position="58"/>
        <end position="78"/>
    </location>
</feature>
<dbReference type="InterPro" id="IPR003691">
    <property type="entry name" value="FluC"/>
</dbReference>
<evidence type="ECO:0000256" key="2">
    <source>
        <dbReference type="ARBA" id="ARBA00022475"/>
    </source>
</evidence>
<keyword evidence="10" id="KW-0915">Sodium</keyword>